<keyword evidence="3" id="KW-0547">Nucleotide-binding</keyword>
<reference evidence="11 12" key="1">
    <citation type="submission" date="2024-09" db="EMBL/GenBank/DDBJ databases">
        <authorList>
            <person name="Salinas-Garcia M.A."/>
            <person name="Prieme A."/>
        </authorList>
    </citation>
    <scope>NUCLEOTIDE SEQUENCE [LARGE SCALE GENOMIC DNA]</scope>
    <source>
        <strain evidence="11 12">DSM 21081</strain>
    </source>
</reference>
<keyword evidence="12" id="KW-1185">Reference proteome</keyword>
<feature type="domain" description="Galactokinase N-terminal" evidence="10">
    <location>
        <begin position="20"/>
        <end position="67"/>
    </location>
</feature>
<dbReference type="Pfam" id="PF08544">
    <property type="entry name" value="GHMP_kinases_C"/>
    <property type="match status" value="1"/>
</dbReference>
<dbReference type="InterPro" id="IPR019741">
    <property type="entry name" value="Galactokinase_CS"/>
</dbReference>
<dbReference type="InterPro" id="IPR006206">
    <property type="entry name" value="Mevalonate/galactokinase"/>
</dbReference>
<dbReference type="PROSITE" id="PS00627">
    <property type="entry name" value="GHMP_KINASES_ATP"/>
    <property type="match status" value="1"/>
</dbReference>
<dbReference type="Proteomes" id="UP001575652">
    <property type="component" value="Unassembled WGS sequence"/>
</dbReference>
<evidence type="ECO:0000259" key="10">
    <source>
        <dbReference type="Pfam" id="PF10509"/>
    </source>
</evidence>
<dbReference type="RefSeq" id="WP_373973004.1">
    <property type="nucleotide sequence ID" value="NZ_JBHDLJ010000014.1"/>
</dbReference>
<dbReference type="PANTHER" id="PTHR10457:SF7">
    <property type="entry name" value="GALACTOKINASE-RELATED"/>
    <property type="match status" value="1"/>
</dbReference>
<evidence type="ECO:0000313" key="11">
    <source>
        <dbReference type="EMBL" id="MFB0835828.1"/>
    </source>
</evidence>
<feature type="region of interest" description="Disordered" evidence="7">
    <location>
        <begin position="88"/>
        <end position="113"/>
    </location>
</feature>
<dbReference type="InterPro" id="IPR014721">
    <property type="entry name" value="Ribsml_uS5_D2-typ_fold_subgr"/>
</dbReference>
<dbReference type="Gene3D" id="3.30.230.10">
    <property type="match status" value="1"/>
</dbReference>
<dbReference type="PROSITE" id="PS00106">
    <property type="entry name" value="GALACTOKINASE"/>
    <property type="match status" value="1"/>
</dbReference>
<keyword evidence="6" id="KW-0119">Carbohydrate metabolism</keyword>
<feature type="domain" description="GHMP kinase N-terminal" evidence="8">
    <location>
        <begin position="134"/>
        <end position="220"/>
    </location>
</feature>
<evidence type="ECO:0000256" key="1">
    <source>
        <dbReference type="ARBA" id="ARBA00006566"/>
    </source>
</evidence>
<name>A0ABV4USC5_9MICC</name>
<dbReference type="InterPro" id="IPR020568">
    <property type="entry name" value="Ribosomal_Su5_D2-typ_SF"/>
</dbReference>
<accession>A0ABV4USC5</accession>
<gene>
    <name evidence="11" type="ORF">ACETWP_14645</name>
</gene>
<keyword evidence="2" id="KW-0808">Transferase</keyword>
<evidence type="ECO:0000256" key="6">
    <source>
        <dbReference type="ARBA" id="ARBA00023144"/>
    </source>
</evidence>
<keyword evidence="5" id="KW-0067">ATP-binding</keyword>
<dbReference type="InterPro" id="IPR006204">
    <property type="entry name" value="GHMP_kinase_N_dom"/>
</dbReference>
<dbReference type="InterPro" id="IPR019539">
    <property type="entry name" value="GalKase_N"/>
</dbReference>
<dbReference type="PRINTS" id="PR00959">
    <property type="entry name" value="MEVGALKINASE"/>
</dbReference>
<keyword evidence="6" id="KW-0299">Galactose metabolism</keyword>
<dbReference type="EMBL" id="JBHDLJ010000014">
    <property type="protein sequence ID" value="MFB0835828.1"/>
    <property type="molecule type" value="Genomic_DNA"/>
</dbReference>
<dbReference type="Pfam" id="PF00288">
    <property type="entry name" value="GHMP_kinases_N"/>
    <property type="match status" value="1"/>
</dbReference>
<protein>
    <submittedName>
        <fullName evidence="11">Galactokinase</fullName>
    </submittedName>
</protein>
<dbReference type="SUPFAM" id="SSF55060">
    <property type="entry name" value="GHMP Kinase, C-terminal domain"/>
    <property type="match status" value="1"/>
</dbReference>
<dbReference type="SUPFAM" id="SSF54211">
    <property type="entry name" value="Ribosomal protein S5 domain 2-like"/>
    <property type="match status" value="1"/>
</dbReference>
<comment type="similarity">
    <text evidence="1">Belongs to the GHMP kinase family. GalK subfamily.</text>
</comment>
<dbReference type="Pfam" id="PF10509">
    <property type="entry name" value="GalKase_gal_bdg"/>
    <property type="match status" value="1"/>
</dbReference>
<dbReference type="InterPro" id="IPR013750">
    <property type="entry name" value="GHMP_kinase_C_dom"/>
</dbReference>
<dbReference type="InterPro" id="IPR000705">
    <property type="entry name" value="Galactokinase"/>
</dbReference>
<dbReference type="InterPro" id="IPR006203">
    <property type="entry name" value="GHMP_knse_ATP-bd_CS"/>
</dbReference>
<dbReference type="PANTHER" id="PTHR10457">
    <property type="entry name" value="MEVALONATE KINASE/GALACTOKINASE"/>
    <property type="match status" value="1"/>
</dbReference>
<evidence type="ECO:0000256" key="3">
    <source>
        <dbReference type="ARBA" id="ARBA00022741"/>
    </source>
</evidence>
<evidence type="ECO:0000313" key="12">
    <source>
        <dbReference type="Proteomes" id="UP001575652"/>
    </source>
</evidence>
<feature type="domain" description="GHMP kinase C-terminal" evidence="9">
    <location>
        <begin position="344"/>
        <end position="421"/>
    </location>
</feature>
<evidence type="ECO:0000256" key="5">
    <source>
        <dbReference type="ARBA" id="ARBA00022840"/>
    </source>
</evidence>
<dbReference type="PRINTS" id="PR00473">
    <property type="entry name" value="GALCTOKINASE"/>
</dbReference>
<proteinExistence type="inferred from homology"/>
<keyword evidence="4" id="KW-0418">Kinase</keyword>
<dbReference type="PIRSF" id="PIRSF000530">
    <property type="entry name" value="Galactokinase"/>
    <property type="match status" value="1"/>
</dbReference>
<evidence type="ECO:0000259" key="8">
    <source>
        <dbReference type="Pfam" id="PF00288"/>
    </source>
</evidence>
<evidence type="ECO:0000256" key="7">
    <source>
        <dbReference type="SAM" id="MobiDB-lite"/>
    </source>
</evidence>
<organism evidence="11 12">
    <name type="scientific">Arthrobacter halodurans</name>
    <dbReference type="NCBI Taxonomy" id="516699"/>
    <lineage>
        <taxon>Bacteria</taxon>
        <taxon>Bacillati</taxon>
        <taxon>Actinomycetota</taxon>
        <taxon>Actinomycetes</taxon>
        <taxon>Micrococcales</taxon>
        <taxon>Micrococcaceae</taxon>
        <taxon>Arthrobacter</taxon>
    </lineage>
</organism>
<evidence type="ECO:0000259" key="9">
    <source>
        <dbReference type="Pfam" id="PF08544"/>
    </source>
</evidence>
<comment type="caution">
    <text evidence="11">The sequence shown here is derived from an EMBL/GenBank/DDBJ whole genome shotgun (WGS) entry which is preliminary data.</text>
</comment>
<evidence type="ECO:0000256" key="2">
    <source>
        <dbReference type="ARBA" id="ARBA00022679"/>
    </source>
</evidence>
<evidence type="ECO:0000256" key="4">
    <source>
        <dbReference type="ARBA" id="ARBA00022777"/>
    </source>
</evidence>
<sequence length="442" mass="45414">MSVRNARDGNANDGGGLAAVFAEVYGGEPDGVWAAPGRVNLIGEHTDYNEGFVLPFAIDRTARVAVRLRRGEPGMLRVATLQGDGGRVDGDGAGGIEVDDPGTDGGPSGRRRPGVVEVAPDAMEPAAVPPWARYIAGVVWAFRQRGVDVPALDVLLDSDVPIGAGLSSSAAIECAVALAVDDLTGSALGREELVLLCRRAENDFVGAPTGILDQSASLLGTAEHALFLDCRSRAARQVSLPLAAAGLSILVVDTKVSHAHDTGGYKALVAACDRGARELGVSALRDVPASRLGEARDVLDYVAFHRVRHIVTENERVLETVRLLEGAEADGAEADGPEADGAAAEARGPGAIGELLTASHASMRDDFEISCAELDLAVDAALGAGALGARMTGGGFGGSAIALVRRDAAGTVAERVRDAFVEAGFARPDIFGVAPGPGARRL</sequence>
<dbReference type="Gene3D" id="3.30.70.890">
    <property type="entry name" value="GHMP kinase, C-terminal domain"/>
    <property type="match status" value="1"/>
</dbReference>
<dbReference type="InterPro" id="IPR036554">
    <property type="entry name" value="GHMP_kinase_C_sf"/>
</dbReference>